<feature type="compositionally biased region" description="Basic and acidic residues" evidence="1">
    <location>
        <begin position="19"/>
        <end position="33"/>
    </location>
</feature>
<accession>A0A0L0GFV1</accession>
<proteinExistence type="predicted"/>
<dbReference type="RefSeq" id="XP_014161060.1">
    <property type="nucleotide sequence ID" value="XM_014305585.1"/>
</dbReference>
<evidence type="ECO:0000313" key="2">
    <source>
        <dbReference type="EMBL" id="KNC87158.1"/>
    </source>
</evidence>
<feature type="compositionally biased region" description="Basic and acidic residues" evidence="1">
    <location>
        <begin position="70"/>
        <end position="102"/>
    </location>
</feature>
<sequence length="102" mass="12014">HKNIPSPNNENSASSCINEHGKRANDNPDPETLTRYEHIVEEITHKNIVFFDAMKRHLDNVKARRNAMGEAKDLVAQENDKQHKHESENKWKRRNYETRSRP</sequence>
<name>A0A0L0GFV1_9EUKA</name>
<evidence type="ECO:0000256" key="1">
    <source>
        <dbReference type="SAM" id="MobiDB-lite"/>
    </source>
</evidence>
<feature type="non-terminal residue" evidence="2">
    <location>
        <position position="1"/>
    </location>
</feature>
<organism evidence="2 3">
    <name type="scientific">Sphaeroforma arctica JP610</name>
    <dbReference type="NCBI Taxonomy" id="667725"/>
    <lineage>
        <taxon>Eukaryota</taxon>
        <taxon>Ichthyosporea</taxon>
        <taxon>Ichthyophonida</taxon>
        <taxon>Sphaeroforma</taxon>
    </lineage>
</organism>
<gene>
    <name evidence="2" type="ORF">SARC_00686</name>
</gene>
<dbReference type="AlphaFoldDB" id="A0A0L0GFV1"/>
<dbReference type="EMBL" id="KQ241620">
    <property type="protein sequence ID" value="KNC87158.1"/>
    <property type="molecule type" value="Genomic_DNA"/>
</dbReference>
<dbReference type="Proteomes" id="UP000054560">
    <property type="component" value="Unassembled WGS sequence"/>
</dbReference>
<dbReference type="GeneID" id="25901190"/>
<reference evidence="2 3" key="1">
    <citation type="submission" date="2011-02" db="EMBL/GenBank/DDBJ databases">
        <title>The Genome Sequence of Sphaeroforma arctica JP610.</title>
        <authorList>
            <consortium name="The Broad Institute Genome Sequencing Platform"/>
            <person name="Russ C."/>
            <person name="Cuomo C."/>
            <person name="Young S.K."/>
            <person name="Zeng Q."/>
            <person name="Gargeya S."/>
            <person name="Alvarado L."/>
            <person name="Berlin A."/>
            <person name="Chapman S.B."/>
            <person name="Chen Z."/>
            <person name="Freedman E."/>
            <person name="Gellesch M."/>
            <person name="Goldberg J."/>
            <person name="Griggs A."/>
            <person name="Gujja S."/>
            <person name="Heilman E."/>
            <person name="Heiman D."/>
            <person name="Howarth C."/>
            <person name="Mehta T."/>
            <person name="Neiman D."/>
            <person name="Pearson M."/>
            <person name="Roberts A."/>
            <person name="Saif S."/>
            <person name="Shea T."/>
            <person name="Shenoy N."/>
            <person name="Sisk P."/>
            <person name="Stolte C."/>
            <person name="Sykes S."/>
            <person name="White J."/>
            <person name="Yandava C."/>
            <person name="Burger G."/>
            <person name="Gray M.W."/>
            <person name="Holland P.W.H."/>
            <person name="King N."/>
            <person name="Lang F.B.F."/>
            <person name="Roger A.J."/>
            <person name="Ruiz-Trillo I."/>
            <person name="Haas B."/>
            <person name="Nusbaum C."/>
            <person name="Birren B."/>
        </authorList>
    </citation>
    <scope>NUCLEOTIDE SEQUENCE [LARGE SCALE GENOMIC DNA]</scope>
    <source>
        <strain evidence="2 3">JP610</strain>
    </source>
</reference>
<feature type="compositionally biased region" description="Polar residues" evidence="1">
    <location>
        <begin position="1"/>
        <end position="17"/>
    </location>
</feature>
<protein>
    <submittedName>
        <fullName evidence="2">Uncharacterized protein</fullName>
    </submittedName>
</protein>
<evidence type="ECO:0000313" key="3">
    <source>
        <dbReference type="Proteomes" id="UP000054560"/>
    </source>
</evidence>
<keyword evidence="3" id="KW-1185">Reference proteome</keyword>
<feature type="region of interest" description="Disordered" evidence="1">
    <location>
        <begin position="1"/>
        <end position="33"/>
    </location>
</feature>
<feature type="region of interest" description="Disordered" evidence="1">
    <location>
        <begin position="69"/>
        <end position="102"/>
    </location>
</feature>